<dbReference type="KEGG" id="add:HUW48_08840"/>
<dbReference type="Gene3D" id="3.30.420.10">
    <property type="entry name" value="Ribonuclease H-like superfamily/Ribonuclease H"/>
    <property type="match status" value="1"/>
</dbReference>
<dbReference type="PANTHER" id="PTHR46889:SF5">
    <property type="entry name" value="INTEGRASE PROTEIN"/>
    <property type="match status" value="1"/>
</dbReference>
<dbReference type="InterPro" id="IPR050900">
    <property type="entry name" value="Transposase_IS3/IS150/IS904"/>
</dbReference>
<accession>A0A7L7L5V7</accession>
<dbReference type="InterPro" id="IPR001584">
    <property type="entry name" value="Integrase_cat-core"/>
</dbReference>
<evidence type="ECO:0000313" key="2">
    <source>
        <dbReference type="EMBL" id="QMU28144.1"/>
    </source>
</evidence>
<reference evidence="2 3" key="2">
    <citation type="submission" date="2020-08" db="EMBL/GenBank/DDBJ databases">
        <title>Adhaeribacter dokdonensis sp. nov., isolated from the rhizosphere of Elymus tsukushiensis, a plant native to the Dokdo Islands, Republic of Korea.</title>
        <authorList>
            <person name="Ghim S.Y."/>
        </authorList>
    </citation>
    <scope>NUCLEOTIDE SEQUENCE [LARGE SCALE GENOMIC DNA]</scope>
    <source>
        <strain evidence="2 3">KUDC8001</strain>
    </source>
</reference>
<evidence type="ECO:0000259" key="1">
    <source>
        <dbReference type="PROSITE" id="PS50994"/>
    </source>
</evidence>
<dbReference type="GO" id="GO:0015074">
    <property type="term" value="P:DNA integration"/>
    <property type="evidence" value="ECO:0007669"/>
    <property type="project" value="InterPro"/>
</dbReference>
<dbReference type="GO" id="GO:0003676">
    <property type="term" value="F:nucleic acid binding"/>
    <property type="evidence" value="ECO:0007669"/>
    <property type="project" value="InterPro"/>
</dbReference>
<dbReference type="SUPFAM" id="SSF53098">
    <property type="entry name" value="Ribonuclease H-like"/>
    <property type="match status" value="1"/>
</dbReference>
<name>A0A7L7L5V7_9BACT</name>
<dbReference type="AlphaFoldDB" id="A0A7L7L5V7"/>
<dbReference type="InterPro" id="IPR012337">
    <property type="entry name" value="RNaseH-like_sf"/>
</dbReference>
<dbReference type="Pfam" id="PF00665">
    <property type="entry name" value="rve"/>
    <property type="match status" value="1"/>
</dbReference>
<protein>
    <submittedName>
        <fullName evidence="2">Transposase family protein</fullName>
    </submittedName>
</protein>
<dbReference type="Proteomes" id="UP000514509">
    <property type="component" value="Chromosome"/>
</dbReference>
<dbReference type="EMBL" id="CP055153">
    <property type="protein sequence ID" value="QMU28144.1"/>
    <property type="molecule type" value="Genomic_DNA"/>
</dbReference>
<reference evidence="2 3" key="1">
    <citation type="submission" date="2020-06" db="EMBL/GenBank/DDBJ databases">
        <authorList>
            <person name="Hwang Y.J."/>
        </authorList>
    </citation>
    <scope>NUCLEOTIDE SEQUENCE [LARGE SCALE GENOMIC DNA]</scope>
    <source>
        <strain evidence="2 3">KUDC8001</strain>
    </source>
</reference>
<dbReference type="PANTHER" id="PTHR46889">
    <property type="entry name" value="TRANSPOSASE INSF FOR INSERTION SEQUENCE IS3B-RELATED"/>
    <property type="match status" value="1"/>
</dbReference>
<gene>
    <name evidence="2" type="ORF">HUW48_08840</name>
</gene>
<evidence type="ECO:0000313" key="3">
    <source>
        <dbReference type="Proteomes" id="UP000514509"/>
    </source>
</evidence>
<proteinExistence type="predicted"/>
<sequence>MALPHLNRREGMQLIHHSDRGLQYCSREYIQVLESYDIQISMTQNGDPLENPIAERINGILKQEYLGHQKSILSFKRSGCWSKRYFSTTTSDPISSCDMLAPDQAHHQPMQLKRRWRNYYNKKYLATLTSNVKQEEPIMVNLSKD</sequence>
<feature type="domain" description="Integrase catalytic" evidence="1">
    <location>
        <begin position="1"/>
        <end position="110"/>
    </location>
</feature>
<dbReference type="InterPro" id="IPR036397">
    <property type="entry name" value="RNaseH_sf"/>
</dbReference>
<keyword evidence="3" id="KW-1185">Reference proteome</keyword>
<dbReference type="PROSITE" id="PS50994">
    <property type="entry name" value="INTEGRASE"/>
    <property type="match status" value="1"/>
</dbReference>
<organism evidence="2 3">
    <name type="scientific">Adhaeribacter radiodurans</name>
    <dbReference type="NCBI Taxonomy" id="2745197"/>
    <lineage>
        <taxon>Bacteria</taxon>
        <taxon>Pseudomonadati</taxon>
        <taxon>Bacteroidota</taxon>
        <taxon>Cytophagia</taxon>
        <taxon>Cytophagales</taxon>
        <taxon>Hymenobacteraceae</taxon>
        <taxon>Adhaeribacter</taxon>
    </lineage>
</organism>